<evidence type="ECO:0000256" key="6">
    <source>
        <dbReference type="ARBA" id="ARBA00022490"/>
    </source>
</evidence>
<dbReference type="GO" id="GO:0046100">
    <property type="term" value="P:hypoxanthine metabolic process"/>
    <property type="evidence" value="ECO:0007669"/>
    <property type="project" value="TreeGrafter"/>
</dbReference>
<dbReference type="InterPro" id="IPR050408">
    <property type="entry name" value="HGPRT"/>
</dbReference>
<keyword evidence="10 13" id="KW-0660">Purine salvage</keyword>
<dbReference type="UniPathway" id="UPA00591">
    <property type="reaction ID" value="UER00648"/>
</dbReference>
<evidence type="ECO:0000256" key="4">
    <source>
        <dbReference type="ARBA" id="ARBA00008391"/>
    </source>
</evidence>
<evidence type="ECO:0000256" key="3">
    <source>
        <dbReference type="ARBA" id="ARBA00004669"/>
    </source>
</evidence>
<evidence type="ECO:0000256" key="7">
    <source>
        <dbReference type="ARBA" id="ARBA00022676"/>
    </source>
</evidence>
<evidence type="ECO:0000313" key="16">
    <source>
        <dbReference type="Proteomes" id="UP000002009"/>
    </source>
</evidence>
<dbReference type="OrthoDB" id="9449045at2759"/>
<dbReference type="Gene3D" id="3.40.50.2020">
    <property type="match status" value="1"/>
</dbReference>
<dbReference type="EC" id="2.4.2.8" evidence="5 13"/>
<keyword evidence="16" id="KW-1185">Reference proteome</keyword>
<comment type="subcellular location">
    <subcellularLocation>
        <location evidence="2 13">Cytoplasm</location>
    </subcellularLocation>
</comment>
<dbReference type="GO" id="GO:0006166">
    <property type="term" value="P:purine ribonucleoside salvage"/>
    <property type="evidence" value="ECO:0007669"/>
    <property type="project" value="UniProtKB-KW"/>
</dbReference>
<reference evidence="15 16" key="1">
    <citation type="journal article" date="2009" name="Science">
        <title>Green evolution and dynamic adaptations revealed by genomes of the marine picoeukaryotes Micromonas.</title>
        <authorList>
            <person name="Worden A.Z."/>
            <person name="Lee J.H."/>
            <person name="Mock T."/>
            <person name="Rouze P."/>
            <person name="Simmons M.P."/>
            <person name="Aerts A.L."/>
            <person name="Allen A.E."/>
            <person name="Cuvelier M.L."/>
            <person name="Derelle E."/>
            <person name="Everett M.V."/>
            <person name="Foulon E."/>
            <person name="Grimwood J."/>
            <person name="Gundlach H."/>
            <person name="Henrissat B."/>
            <person name="Napoli C."/>
            <person name="McDonald S.M."/>
            <person name="Parker M.S."/>
            <person name="Rombauts S."/>
            <person name="Salamov A."/>
            <person name="Von Dassow P."/>
            <person name="Badger J.H."/>
            <person name="Coutinho P.M."/>
            <person name="Demir E."/>
            <person name="Dubchak I."/>
            <person name="Gentemann C."/>
            <person name="Eikrem W."/>
            <person name="Gready J.E."/>
            <person name="John U."/>
            <person name="Lanier W."/>
            <person name="Lindquist E.A."/>
            <person name="Lucas S."/>
            <person name="Mayer K.F."/>
            <person name="Moreau H."/>
            <person name="Not F."/>
            <person name="Otillar R."/>
            <person name="Panaud O."/>
            <person name="Pangilinan J."/>
            <person name="Paulsen I."/>
            <person name="Piegu B."/>
            <person name="Poliakov A."/>
            <person name="Robbens S."/>
            <person name="Schmutz J."/>
            <person name="Toulza E."/>
            <person name="Wyss T."/>
            <person name="Zelensky A."/>
            <person name="Zhou K."/>
            <person name="Armbrust E.V."/>
            <person name="Bhattacharya D."/>
            <person name="Goodenough U.W."/>
            <person name="Van de Peer Y."/>
            <person name="Grigoriev I.V."/>
        </authorList>
    </citation>
    <scope>NUCLEOTIDE SEQUENCE [LARGE SCALE GENOMIC DNA]</scope>
    <source>
        <strain evidence="16">RCC299 / NOUM17</strain>
    </source>
</reference>
<dbReference type="SUPFAM" id="SSF53271">
    <property type="entry name" value="PRTase-like"/>
    <property type="match status" value="1"/>
</dbReference>
<proteinExistence type="inferred from homology"/>
<comment type="catalytic activity">
    <reaction evidence="13">
        <text>IMP + diphosphate = hypoxanthine + 5-phospho-alpha-D-ribose 1-diphosphate</text>
        <dbReference type="Rhea" id="RHEA:17973"/>
        <dbReference type="ChEBI" id="CHEBI:17368"/>
        <dbReference type="ChEBI" id="CHEBI:33019"/>
        <dbReference type="ChEBI" id="CHEBI:58017"/>
        <dbReference type="ChEBI" id="CHEBI:58053"/>
        <dbReference type="EC" id="2.4.2.8"/>
    </reaction>
</comment>
<evidence type="ECO:0000256" key="5">
    <source>
        <dbReference type="ARBA" id="ARBA00011895"/>
    </source>
</evidence>
<dbReference type="InterPro" id="IPR000836">
    <property type="entry name" value="PRTase_dom"/>
</dbReference>
<dbReference type="InParanoid" id="C1EBW7"/>
<dbReference type="PANTHER" id="PTHR43340">
    <property type="entry name" value="HYPOXANTHINE-GUANINE PHOSPHORIBOSYLTRANSFERASE"/>
    <property type="match status" value="1"/>
</dbReference>
<comment type="similarity">
    <text evidence="4 13">Belongs to the purine/pyrimidine phosphoribosyltransferase family.</text>
</comment>
<dbReference type="eggNOG" id="KOG3367">
    <property type="taxonomic scope" value="Eukaryota"/>
</dbReference>
<evidence type="ECO:0000256" key="2">
    <source>
        <dbReference type="ARBA" id="ARBA00004496"/>
    </source>
</evidence>
<evidence type="ECO:0000256" key="9">
    <source>
        <dbReference type="ARBA" id="ARBA00022723"/>
    </source>
</evidence>
<keyword evidence="11 13" id="KW-0547">Nucleotide-binding</keyword>
<comment type="pathway">
    <text evidence="3 13">Purine metabolism; IMP biosynthesis via salvage pathway; IMP from hypoxanthine: step 1/1.</text>
</comment>
<dbReference type="GO" id="GO:0004422">
    <property type="term" value="F:hypoxanthine phosphoribosyltransferase activity"/>
    <property type="evidence" value="ECO:0007669"/>
    <property type="project" value="InterPro"/>
</dbReference>
<dbReference type="STRING" id="296587.C1EBW7"/>
<keyword evidence="12 13" id="KW-0460">Magnesium</keyword>
<accession>C1EBW7</accession>
<dbReference type="GO" id="GO:0006178">
    <property type="term" value="P:guanine salvage"/>
    <property type="evidence" value="ECO:0007669"/>
    <property type="project" value="TreeGrafter"/>
</dbReference>
<evidence type="ECO:0000256" key="13">
    <source>
        <dbReference type="RuleBase" id="RU364099"/>
    </source>
</evidence>
<dbReference type="GO" id="GO:0032263">
    <property type="term" value="P:GMP salvage"/>
    <property type="evidence" value="ECO:0007669"/>
    <property type="project" value="TreeGrafter"/>
</dbReference>
<sequence>MSKPVPECDVDVLKVILDEGDIAAKVSELGAKIAQDYKDLKPILLPVMTGAFVFSADLVRAIRPPPQGMRIESLRASSYLGTTTLSNGEVAIAPLSIDVKGQHVLLVEDIIDTGHTLEKIRTKVMGEGAASCKVVALLNKRERRENGLQPEYEGFDCPNEFVIGYGLDFDSKYRELPYVGVLKEELYAHIL</sequence>
<comment type="cofactor">
    <cofactor evidence="1 13">
        <name>Mg(2+)</name>
        <dbReference type="ChEBI" id="CHEBI:18420"/>
    </cofactor>
</comment>
<dbReference type="GO" id="GO:0000287">
    <property type="term" value="F:magnesium ion binding"/>
    <property type="evidence" value="ECO:0007669"/>
    <property type="project" value="TreeGrafter"/>
</dbReference>
<protein>
    <recommendedName>
        <fullName evidence="5 13">Hypoxanthine phosphoribosyltransferase</fullName>
        <ecNumber evidence="5 13">2.4.2.8</ecNumber>
    </recommendedName>
</protein>
<keyword evidence="8 13" id="KW-0808">Transferase</keyword>
<dbReference type="GeneID" id="8246096"/>
<dbReference type="GO" id="GO:0005829">
    <property type="term" value="C:cytosol"/>
    <property type="evidence" value="ECO:0007669"/>
    <property type="project" value="TreeGrafter"/>
</dbReference>
<feature type="domain" description="Phosphoribosyltransferase" evidence="14">
    <location>
        <begin position="16"/>
        <end position="169"/>
    </location>
</feature>
<dbReference type="CDD" id="cd06223">
    <property type="entry name" value="PRTases_typeI"/>
    <property type="match status" value="1"/>
</dbReference>
<evidence type="ECO:0000259" key="14">
    <source>
        <dbReference type="Pfam" id="PF00156"/>
    </source>
</evidence>
<keyword evidence="6 13" id="KW-0963">Cytoplasm</keyword>
<dbReference type="Pfam" id="PF00156">
    <property type="entry name" value="Pribosyltran"/>
    <property type="match status" value="1"/>
</dbReference>
<keyword evidence="7 13" id="KW-0328">Glycosyltransferase</keyword>
<evidence type="ECO:0000256" key="1">
    <source>
        <dbReference type="ARBA" id="ARBA00001946"/>
    </source>
</evidence>
<name>C1EBW7_MICCC</name>
<gene>
    <name evidence="15" type="primary">HPT</name>
    <name evidence="15" type="ORF">MICPUN_107405</name>
</gene>
<dbReference type="KEGG" id="mis:MICPUN_107405"/>
<evidence type="ECO:0000256" key="11">
    <source>
        <dbReference type="ARBA" id="ARBA00022741"/>
    </source>
</evidence>
<dbReference type="RefSeq" id="XP_002504533.1">
    <property type="nucleotide sequence ID" value="XM_002504487.1"/>
</dbReference>
<evidence type="ECO:0000256" key="12">
    <source>
        <dbReference type="ARBA" id="ARBA00022842"/>
    </source>
</evidence>
<dbReference type="GO" id="GO:0000166">
    <property type="term" value="F:nucleotide binding"/>
    <property type="evidence" value="ECO:0007669"/>
    <property type="project" value="UniProtKB-KW"/>
</dbReference>
<keyword evidence="9 13" id="KW-0479">Metal-binding</keyword>
<dbReference type="AlphaFoldDB" id="C1EBW7"/>
<dbReference type="EMBL" id="CP001329">
    <property type="protein sequence ID" value="ACO65791.1"/>
    <property type="molecule type" value="Genomic_DNA"/>
</dbReference>
<evidence type="ECO:0000256" key="8">
    <source>
        <dbReference type="ARBA" id="ARBA00022679"/>
    </source>
</evidence>
<evidence type="ECO:0000313" key="15">
    <source>
        <dbReference type="EMBL" id="ACO65791.1"/>
    </source>
</evidence>
<dbReference type="OMA" id="MQWRVAP"/>
<dbReference type="InterPro" id="IPR005904">
    <property type="entry name" value="Hxn_phspho_trans"/>
</dbReference>
<dbReference type="GO" id="GO:0032264">
    <property type="term" value="P:IMP salvage"/>
    <property type="evidence" value="ECO:0007669"/>
    <property type="project" value="UniProtKB-UniPathway"/>
</dbReference>
<evidence type="ECO:0000256" key="10">
    <source>
        <dbReference type="ARBA" id="ARBA00022726"/>
    </source>
</evidence>
<dbReference type="NCBIfam" id="TIGR01203">
    <property type="entry name" value="HGPRTase"/>
    <property type="match status" value="1"/>
</dbReference>
<dbReference type="Proteomes" id="UP000002009">
    <property type="component" value="Chromosome 9"/>
</dbReference>
<dbReference type="PANTHER" id="PTHR43340:SF1">
    <property type="entry name" value="HYPOXANTHINE PHOSPHORIBOSYLTRANSFERASE"/>
    <property type="match status" value="1"/>
</dbReference>
<dbReference type="InterPro" id="IPR029057">
    <property type="entry name" value="PRTase-like"/>
</dbReference>
<organism evidence="15 16">
    <name type="scientific">Micromonas commoda (strain RCC299 / NOUM17 / CCMP2709)</name>
    <name type="common">Picoplanktonic green alga</name>
    <dbReference type="NCBI Taxonomy" id="296587"/>
    <lineage>
        <taxon>Eukaryota</taxon>
        <taxon>Viridiplantae</taxon>
        <taxon>Chlorophyta</taxon>
        <taxon>Mamiellophyceae</taxon>
        <taxon>Mamiellales</taxon>
        <taxon>Mamiellaceae</taxon>
        <taxon>Micromonas</taxon>
    </lineage>
</organism>
<dbReference type="FunCoup" id="C1EBW7">
    <property type="interactions" value="652"/>
</dbReference>